<gene>
    <name evidence="2" type="ORF">SAMN07250955_11876</name>
</gene>
<dbReference type="InterPro" id="IPR032466">
    <property type="entry name" value="Metal_Hydrolase"/>
</dbReference>
<dbReference type="EMBL" id="FYEH01000018">
    <property type="protein sequence ID" value="SNB78416.1"/>
    <property type="molecule type" value="Genomic_DNA"/>
</dbReference>
<dbReference type="OrthoDB" id="9807210at2"/>
<sequence>MLTKLAGGRVFDPINDVDGEVKDLFIEDGRFVEAHAGKTPDEVRDLSGKVLMAGGIDMHSHIGGGKFNIARMLMADEHRNQVFHENGACRCGSGEATPSTFQTGYAYAKLGYTMAFEPAMLPANARQAHLEMGDIPILDKGAYALLGSDDLLLSMMREEKGKDAIRDYVAWTLETSQALAIKVVNPGGISAFKWGARRLNLDEKNPYYEQTPRKILTTLADALTELGVPHPVHVHGCNLGVPGNDETTLKTIEGMEGRRIHLTHLQFHSYGKEGKRGFSSGAAAIAEAVNKNKNVSIDVGQVMFGQTVTASGDTMSQVRTSRFADPKKWVAMDIECDAGCGVLPFRYKEKNFVHALQWAIGLELFLMIEDPWQIFLTTDHPNGAPFTTYPHLIRLLMDRDFRNDRLRALPKATREMSNLESLTREYTLAEIATITRAGPARILGLDKEHGHLGAGARADLTAYRDDPDREAMFNEPELVLKAGRRVVEKGVIDPEAAGIVGATHVVRPGYDRLIERHIGRFVEDFRGMRLGTVKLSDAEIEADGKGSLVCHACGGVH</sequence>
<dbReference type="RefSeq" id="WP_088562887.1">
    <property type="nucleotide sequence ID" value="NZ_FYEH01000018.1"/>
</dbReference>
<keyword evidence="3" id="KW-1185">Reference proteome</keyword>
<dbReference type="InterPro" id="IPR013108">
    <property type="entry name" value="Amidohydro_3"/>
</dbReference>
<proteinExistence type="predicted"/>
<dbReference type="NCBIfam" id="TIGR03121">
    <property type="entry name" value="one_C_dehyd_A"/>
    <property type="match status" value="1"/>
</dbReference>
<dbReference type="InterPro" id="IPR011059">
    <property type="entry name" value="Metal-dep_hydrolase_composite"/>
</dbReference>
<dbReference type="Gene3D" id="3.20.20.140">
    <property type="entry name" value="Metal-dependent hydrolases"/>
    <property type="match status" value="1"/>
</dbReference>
<feature type="domain" description="Amidohydrolase 3" evidence="1">
    <location>
        <begin position="42"/>
        <end position="487"/>
    </location>
</feature>
<dbReference type="SUPFAM" id="SSF51338">
    <property type="entry name" value="Composite domain of metallo-dependent hydrolases"/>
    <property type="match status" value="2"/>
</dbReference>
<dbReference type="InterPro" id="IPR050378">
    <property type="entry name" value="Metallo-dep_Hydrolases_sf"/>
</dbReference>
<evidence type="ECO:0000313" key="2">
    <source>
        <dbReference type="EMBL" id="SNB78416.1"/>
    </source>
</evidence>
<dbReference type="PANTHER" id="PTHR11647">
    <property type="entry name" value="HYDRANTOINASE/DIHYDROPYRIMIDINASE FAMILY MEMBER"/>
    <property type="match status" value="1"/>
</dbReference>
<evidence type="ECO:0000313" key="3">
    <source>
        <dbReference type="Proteomes" id="UP000197065"/>
    </source>
</evidence>
<dbReference type="Pfam" id="PF07969">
    <property type="entry name" value="Amidohydro_3"/>
    <property type="match status" value="1"/>
</dbReference>
<dbReference type="SUPFAM" id="SSF51556">
    <property type="entry name" value="Metallo-dependent hydrolases"/>
    <property type="match status" value="1"/>
</dbReference>
<dbReference type="PIRSF" id="PIRSF006453">
    <property type="entry name" value="FwdA"/>
    <property type="match status" value="1"/>
</dbReference>
<dbReference type="GO" id="GO:0016810">
    <property type="term" value="F:hydrolase activity, acting on carbon-nitrogen (but not peptide) bonds"/>
    <property type="evidence" value="ECO:0007669"/>
    <property type="project" value="InterPro"/>
</dbReference>
<dbReference type="Proteomes" id="UP000197065">
    <property type="component" value="Unassembled WGS sequence"/>
</dbReference>
<dbReference type="PANTHER" id="PTHR11647:SF1">
    <property type="entry name" value="COLLAPSIN RESPONSE MEDIATOR PROTEIN"/>
    <property type="match status" value="1"/>
</dbReference>
<name>A0A212S054_9PROT</name>
<protein>
    <submittedName>
        <fullName evidence="2">Formylmethanofuran dehydrogenase, subunit A</fullName>
    </submittedName>
</protein>
<dbReference type="AlphaFoldDB" id="A0A212S054"/>
<reference evidence="2 3" key="1">
    <citation type="submission" date="2017-06" db="EMBL/GenBank/DDBJ databases">
        <authorList>
            <person name="Kim H.J."/>
            <person name="Triplett B.A."/>
        </authorList>
    </citation>
    <scope>NUCLEOTIDE SEQUENCE [LARGE SCALE GENOMIC DNA]</scope>
    <source>
        <strain evidence="2 3">B29T1</strain>
    </source>
</reference>
<dbReference type="InterPro" id="IPR012027">
    <property type="entry name" value="Formylmethanofuran_DH_asu"/>
</dbReference>
<accession>A0A212S054</accession>
<evidence type="ECO:0000259" key="1">
    <source>
        <dbReference type="Pfam" id="PF07969"/>
    </source>
</evidence>
<organism evidence="2 3">
    <name type="scientific">Arboricoccus pini</name>
    <dbReference type="NCBI Taxonomy" id="1963835"/>
    <lineage>
        <taxon>Bacteria</taxon>
        <taxon>Pseudomonadati</taxon>
        <taxon>Pseudomonadota</taxon>
        <taxon>Alphaproteobacteria</taxon>
        <taxon>Geminicoccales</taxon>
        <taxon>Geminicoccaceae</taxon>
        <taxon>Arboricoccus</taxon>
    </lineage>
</organism>